<dbReference type="Pfam" id="PF03629">
    <property type="entry name" value="SASA"/>
    <property type="match status" value="1"/>
</dbReference>
<dbReference type="KEGG" id="lpav:PLANPX_1845"/>
<dbReference type="EMBL" id="AP021861">
    <property type="protein sequence ID" value="BBO32233.1"/>
    <property type="molecule type" value="Genomic_DNA"/>
</dbReference>
<protein>
    <submittedName>
        <fullName evidence="3">Sialic acid-specific 9-O-acetylesterase</fullName>
    </submittedName>
</protein>
<dbReference type="SUPFAM" id="SSF52266">
    <property type="entry name" value="SGNH hydrolase"/>
    <property type="match status" value="1"/>
</dbReference>
<dbReference type="GO" id="GO:0005975">
    <property type="term" value="P:carbohydrate metabolic process"/>
    <property type="evidence" value="ECO:0007669"/>
    <property type="project" value="TreeGrafter"/>
</dbReference>
<dbReference type="Gene3D" id="3.40.50.1110">
    <property type="entry name" value="SGNH hydrolase"/>
    <property type="match status" value="1"/>
</dbReference>
<dbReference type="AlphaFoldDB" id="A0A5K7XD35"/>
<feature type="domain" description="Sialate O-acetylesterase" evidence="2">
    <location>
        <begin position="218"/>
        <end position="473"/>
    </location>
</feature>
<dbReference type="InterPro" id="IPR036514">
    <property type="entry name" value="SGNH_hydro_sf"/>
</dbReference>
<name>A0A5K7XD35_9BACT</name>
<keyword evidence="4" id="KW-1185">Reference proteome</keyword>
<sequence>MLYLESAGRPLRSADFFFACVFRGCHWHPASTKYRNALSNDQHPSSLKSKAGCAVQVMESMYPLRTGDTPVAPSIKRQRLRPLNPLVNLLESADSSHLILQREEANMKLAAAVFLAIGLSAHAHVARAADAPQPLALASVFSDHMVLQRDARTPVWGTAAPHANVTVSIDGKASVAATADADGKWKLALAPHPAGGPVTVQVKSGDESITLDDVLFGDVWIAGGQSNMEWTVKDSDGTDAALAAAANPMIRAIDVPNRPMDEPQASFDTLGWQVAAPETIASWPAVAYYFARDLQQELGVPIGILSCNQGGTPMEAWTSREALAAVPTFADDYDQAQELLKSNAKDAEGRPRMYSHHVPTVLFNGMLSPIIPYAVKGVVWYQGEDNAGRPAEYHELSKTMIADWRARFGQGDFPFLFVQLAAFEPGGETWPLLREAQAETLDVPRTGMAVAIDVGDRHDVHPRNKAEVGRRLALVARHVAYNDDQIEYSGPTYRDLQTEGDKLRVSFDHAAGLRSAVGELKGFEIAGADGRYVPAQATIDGDAVILSATGVTEPKSARYAWAAYPEATLKNAAGLPAVPFRSKK</sequence>
<dbReference type="InterPro" id="IPR005181">
    <property type="entry name" value="SASA"/>
</dbReference>
<proteinExistence type="predicted"/>
<evidence type="ECO:0000313" key="4">
    <source>
        <dbReference type="Proteomes" id="UP000326837"/>
    </source>
</evidence>
<organism evidence="3 4">
    <name type="scientific">Lacipirellula parvula</name>
    <dbReference type="NCBI Taxonomy" id="2650471"/>
    <lineage>
        <taxon>Bacteria</taxon>
        <taxon>Pseudomonadati</taxon>
        <taxon>Planctomycetota</taxon>
        <taxon>Planctomycetia</taxon>
        <taxon>Pirellulales</taxon>
        <taxon>Lacipirellulaceae</taxon>
        <taxon>Lacipirellula</taxon>
    </lineage>
</organism>
<gene>
    <name evidence="3" type="ORF">PLANPX_1845</name>
</gene>
<evidence type="ECO:0000313" key="3">
    <source>
        <dbReference type="EMBL" id="BBO32233.1"/>
    </source>
</evidence>
<dbReference type="Gene3D" id="2.60.40.10">
    <property type="entry name" value="Immunoglobulins"/>
    <property type="match status" value="1"/>
</dbReference>
<dbReference type="GO" id="GO:0001681">
    <property type="term" value="F:sialate O-acetylesterase activity"/>
    <property type="evidence" value="ECO:0007669"/>
    <property type="project" value="InterPro"/>
</dbReference>
<dbReference type="Proteomes" id="UP000326837">
    <property type="component" value="Chromosome"/>
</dbReference>
<keyword evidence="1" id="KW-0378">Hydrolase</keyword>
<dbReference type="InterPro" id="IPR039329">
    <property type="entry name" value="SIAE"/>
</dbReference>
<evidence type="ECO:0000256" key="1">
    <source>
        <dbReference type="ARBA" id="ARBA00022801"/>
    </source>
</evidence>
<accession>A0A5K7XD35</accession>
<dbReference type="InterPro" id="IPR013783">
    <property type="entry name" value="Ig-like_fold"/>
</dbReference>
<evidence type="ECO:0000259" key="2">
    <source>
        <dbReference type="Pfam" id="PF03629"/>
    </source>
</evidence>
<dbReference type="PANTHER" id="PTHR22901:SF0">
    <property type="entry name" value="SIALATE O-ACETYLESTERASE"/>
    <property type="match status" value="1"/>
</dbReference>
<dbReference type="PANTHER" id="PTHR22901">
    <property type="entry name" value="SIALATE O-ACETYLESTERASE"/>
    <property type="match status" value="1"/>
</dbReference>
<reference evidence="4" key="1">
    <citation type="submission" date="2019-10" db="EMBL/GenBank/DDBJ databases">
        <title>Lacipirellula parvula gen. nov., sp. nov., representing a lineage of planctomycetes widespread in freshwater anoxic habitats, and description of the family Lacipirellulaceae.</title>
        <authorList>
            <person name="Dedysh S.N."/>
            <person name="Kulichevskaya I.S."/>
            <person name="Beletsky A.V."/>
            <person name="Rakitin A.L."/>
            <person name="Mardanov A.V."/>
            <person name="Ivanova A.A."/>
            <person name="Saltykova V.X."/>
            <person name="Rijpstra W.I.C."/>
            <person name="Sinninghe Damste J.S."/>
            <person name="Ravin N.V."/>
        </authorList>
    </citation>
    <scope>NUCLEOTIDE SEQUENCE [LARGE SCALE GENOMIC DNA]</scope>
    <source>
        <strain evidence="4">PX69</strain>
    </source>
</reference>